<gene>
    <name evidence="5" type="ORF">A7L45_19420</name>
</gene>
<name>A0A1J0GL54_9CLOT</name>
<dbReference type="InterPro" id="IPR054828">
    <property type="entry name" value="Vit_B12_bind_prot"/>
</dbReference>
<dbReference type="PROSITE" id="PS51257">
    <property type="entry name" value="PROKAR_LIPOPROTEIN"/>
    <property type="match status" value="1"/>
</dbReference>
<proteinExistence type="inferred from homology"/>
<dbReference type="OrthoDB" id="9816357at2"/>
<feature type="signal peptide" evidence="3">
    <location>
        <begin position="1"/>
        <end position="21"/>
    </location>
</feature>
<dbReference type="Gene3D" id="3.40.50.1980">
    <property type="entry name" value="Nitrogenase molybdenum iron protein domain"/>
    <property type="match status" value="2"/>
</dbReference>
<dbReference type="AlphaFoldDB" id="A0A1J0GL54"/>
<dbReference type="GO" id="GO:0071281">
    <property type="term" value="P:cellular response to iron ion"/>
    <property type="evidence" value="ECO:0007669"/>
    <property type="project" value="TreeGrafter"/>
</dbReference>
<dbReference type="RefSeq" id="WP_071614360.1">
    <property type="nucleotide sequence ID" value="NZ_CP015756.1"/>
</dbReference>
<dbReference type="Proteomes" id="UP000182569">
    <property type="component" value="Chromosome"/>
</dbReference>
<keyword evidence="2 3" id="KW-0732">Signal</keyword>
<dbReference type="NCBIfam" id="NF038402">
    <property type="entry name" value="TroA_like"/>
    <property type="match status" value="1"/>
</dbReference>
<evidence type="ECO:0000256" key="2">
    <source>
        <dbReference type="ARBA" id="ARBA00022729"/>
    </source>
</evidence>
<evidence type="ECO:0000256" key="1">
    <source>
        <dbReference type="ARBA" id="ARBA00008814"/>
    </source>
</evidence>
<dbReference type="CDD" id="cd01143">
    <property type="entry name" value="YvrC"/>
    <property type="match status" value="1"/>
</dbReference>
<protein>
    <submittedName>
        <fullName evidence="5">ABC transporter substrate-binding protein</fullName>
    </submittedName>
</protein>
<keyword evidence="6" id="KW-1185">Reference proteome</keyword>
<dbReference type="PROSITE" id="PS50983">
    <property type="entry name" value="FE_B12_PBP"/>
    <property type="match status" value="1"/>
</dbReference>
<dbReference type="InterPro" id="IPR002491">
    <property type="entry name" value="ABC_transptr_periplasmic_BD"/>
</dbReference>
<feature type="domain" description="Fe/B12 periplasmic-binding" evidence="4">
    <location>
        <begin position="64"/>
        <end position="312"/>
    </location>
</feature>
<reference evidence="6" key="1">
    <citation type="journal article" date="2016" name="Front. Microbiol.">
        <title>Complete Genome Sequence of Clostridium estertheticum DSM 8809, a Microbe Identified in Spoiled Vacuum Packed Beef.</title>
        <authorList>
            <person name="Yu Z."/>
            <person name="Gunn L."/>
            <person name="Brennan E."/>
            <person name="Reid R."/>
            <person name="Wall P.G."/>
            <person name="Gaora O.P."/>
            <person name="Hurley D."/>
            <person name="Bolton D."/>
            <person name="Fanning S."/>
        </authorList>
    </citation>
    <scope>NUCLEOTIDE SEQUENCE [LARGE SCALE GENOMIC DNA]</scope>
    <source>
        <strain evidence="6">DSM 8809</strain>
    </source>
</reference>
<accession>A0A1J0GL54</accession>
<evidence type="ECO:0000313" key="5">
    <source>
        <dbReference type="EMBL" id="APC42069.1"/>
    </source>
</evidence>
<evidence type="ECO:0000259" key="4">
    <source>
        <dbReference type="PROSITE" id="PS50983"/>
    </source>
</evidence>
<dbReference type="EMBL" id="CP015756">
    <property type="protein sequence ID" value="APC42069.1"/>
    <property type="molecule type" value="Genomic_DNA"/>
</dbReference>
<feature type="chain" id="PRO_5038793307" evidence="3">
    <location>
        <begin position="22"/>
        <end position="314"/>
    </location>
</feature>
<dbReference type="InterPro" id="IPR050902">
    <property type="entry name" value="ABC_Transporter_SBP"/>
</dbReference>
<dbReference type="STRING" id="1552.A7L45_19420"/>
<dbReference type="PANTHER" id="PTHR30535">
    <property type="entry name" value="VITAMIN B12-BINDING PROTEIN"/>
    <property type="match status" value="1"/>
</dbReference>
<dbReference type="SUPFAM" id="SSF53807">
    <property type="entry name" value="Helical backbone' metal receptor"/>
    <property type="match status" value="1"/>
</dbReference>
<evidence type="ECO:0000313" key="6">
    <source>
        <dbReference type="Proteomes" id="UP000182569"/>
    </source>
</evidence>
<evidence type="ECO:0000256" key="3">
    <source>
        <dbReference type="SAM" id="SignalP"/>
    </source>
</evidence>
<organism evidence="5 6">
    <name type="scientific">Clostridium estertheticum subsp. estertheticum</name>
    <dbReference type="NCBI Taxonomy" id="1552"/>
    <lineage>
        <taxon>Bacteria</taxon>
        <taxon>Bacillati</taxon>
        <taxon>Bacillota</taxon>
        <taxon>Clostridia</taxon>
        <taxon>Eubacteriales</taxon>
        <taxon>Clostridiaceae</taxon>
        <taxon>Clostridium</taxon>
    </lineage>
</organism>
<dbReference type="PANTHER" id="PTHR30535:SF34">
    <property type="entry name" value="MOLYBDATE-BINDING PROTEIN MOLA"/>
    <property type="match status" value="1"/>
</dbReference>
<dbReference type="Pfam" id="PF01497">
    <property type="entry name" value="Peripla_BP_2"/>
    <property type="match status" value="1"/>
</dbReference>
<dbReference type="KEGG" id="ceu:A7L45_19420"/>
<comment type="similarity">
    <text evidence="1">Belongs to the bacterial solute-binding protein 8 family.</text>
</comment>
<sequence length="314" mass="34129">MFKRKNIITIVLAVFCFVLSACGNSGVINNGQNTTKKATSAVTYPLKVVDSYNRTITIEKEPKRIIAIAPNITEGIYALGKGTSLVGRSDYDNYPAKANKVTSVGDLLKPNIEKIVELKPDVVIASTHFDKNVIKKLEELNIKVIVLYGEENFTGVYDTMSKLGQIVNASDKALSIISAMQKKVADVTKKVKGAKKPTVYYVAGFGKSGDFTAGKDTFIGNMIDMAGGENAAKDVVGWKYSVEKLVEKNPDVLICSKLYGSKKGIEATNGYKDLKAVKSGKLLEVDENIITRQGPRLADGLEAIAKLIHPELFK</sequence>